<evidence type="ECO:0000313" key="5">
    <source>
        <dbReference type="Ensembl" id="ENSENLP00000051606.1"/>
    </source>
</evidence>
<dbReference type="GO" id="GO:0036126">
    <property type="term" value="C:sperm flagellum"/>
    <property type="evidence" value="ECO:0007669"/>
    <property type="project" value="TreeGrafter"/>
</dbReference>
<proteinExistence type="predicted"/>
<dbReference type="Proteomes" id="UP000472264">
    <property type="component" value="Chromosome 9"/>
</dbReference>
<protein>
    <recommendedName>
        <fullName evidence="7">WD repeat domain 66</fullName>
    </recommendedName>
</protein>
<sequence>MFHNNRKTLLGPTYGSPIKQVVVVPTCKEAETKPFYLAYITEDKVGLQILPVDGNPYKSNALICHSTGVSTFACSYEGRFVFTAGGSDCTILSWETNINALEAAASLGGKGIIPFYSLLEGGRDGMFFRVSLKFSFSLQLSMCVVVKLYAIYLRQIEDMQNEVKFSKYAETGNYVTDIDLEEFIKLYVNHRPAFGICRDELIQAFRVLGKRDSTGHPVLMRHELLEFLQGRGEHMTEEELAACFTTLLGLNEEEEGGDGRGYPEYSLERAIPDEISVATFKSYILGFPSSVRESPTPPE</sequence>
<dbReference type="OMA" id="CAIICHP"/>
<organism evidence="5 6">
    <name type="scientific">Echeneis naucrates</name>
    <name type="common">Live sharksucker</name>
    <dbReference type="NCBI Taxonomy" id="173247"/>
    <lineage>
        <taxon>Eukaryota</taxon>
        <taxon>Metazoa</taxon>
        <taxon>Chordata</taxon>
        <taxon>Craniata</taxon>
        <taxon>Vertebrata</taxon>
        <taxon>Euteleostomi</taxon>
        <taxon>Actinopterygii</taxon>
        <taxon>Neopterygii</taxon>
        <taxon>Teleostei</taxon>
        <taxon>Neoteleostei</taxon>
        <taxon>Acanthomorphata</taxon>
        <taxon>Carangaria</taxon>
        <taxon>Carangiformes</taxon>
        <taxon>Echeneidae</taxon>
        <taxon>Echeneis</taxon>
    </lineage>
</organism>
<evidence type="ECO:0008006" key="7">
    <source>
        <dbReference type="Google" id="ProtNLM"/>
    </source>
</evidence>
<keyword evidence="6" id="KW-1185">Reference proteome</keyword>
<dbReference type="AlphaFoldDB" id="A0A665X6L5"/>
<reference evidence="5" key="2">
    <citation type="submission" date="2025-08" db="UniProtKB">
        <authorList>
            <consortium name="Ensembl"/>
        </authorList>
    </citation>
    <scope>IDENTIFICATION</scope>
</reference>
<dbReference type="PANTHER" id="PTHR13720">
    <property type="entry name" value="WD-40 REPEAT PROTEIN"/>
    <property type="match status" value="1"/>
</dbReference>
<evidence type="ECO:0000256" key="2">
    <source>
        <dbReference type="ARBA" id="ARBA00022574"/>
    </source>
</evidence>
<evidence type="ECO:0000256" key="4">
    <source>
        <dbReference type="ARBA" id="ARBA00023273"/>
    </source>
</evidence>
<accession>A0A665X6L5</accession>
<dbReference type="SUPFAM" id="SSF47473">
    <property type="entry name" value="EF-hand"/>
    <property type="match status" value="1"/>
</dbReference>
<name>A0A665X6L5_ECHNA</name>
<evidence type="ECO:0000256" key="1">
    <source>
        <dbReference type="ARBA" id="ARBA00004138"/>
    </source>
</evidence>
<dbReference type="PANTHER" id="PTHR13720:SF13">
    <property type="entry name" value="CILIA- AND FLAGELLA-ASSOCIATED PROTEIN 251"/>
    <property type="match status" value="1"/>
</dbReference>
<comment type="subcellular location">
    <subcellularLocation>
        <location evidence="1">Cell projection</location>
        <location evidence="1">Cilium</location>
    </subcellularLocation>
</comment>
<dbReference type="InParanoid" id="A0A665X6L5"/>
<dbReference type="Ensembl" id="ENSENLT00000052860.1">
    <property type="protein sequence ID" value="ENSENLP00000051606.1"/>
    <property type="gene ID" value="ENSENLG00000021624.1"/>
</dbReference>
<dbReference type="InterPro" id="IPR011992">
    <property type="entry name" value="EF-hand-dom_pair"/>
</dbReference>
<reference evidence="5" key="3">
    <citation type="submission" date="2025-09" db="UniProtKB">
        <authorList>
            <consortium name="Ensembl"/>
        </authorList>
    </citation>
    <scope>IDENTIFICATION</scope>
</reference>
<keyword evidence="4" id="KW-0966">Cell projection</keyword>
<keyword evidence="3" id="KW-0677">Repeat</keyword>
<evidence type="ECO:0000256" key="3">
    <source>
        <dbReference type="ARBA" id="ARBA00022737"/>
    </source>
</evidence>
<reference evidence="5" key="1">
    <citation type="submission" date="2021-04" db="EMBL/GenBank/DDBJ databases">
        <authorList>
            <consortium name="Wellcome Sanger Institute Data Sharing"/>
        </authorList>
    </citation>
    <scope>NUCLEOTIDE SEQUENCE [LARGE SCALE GENOMIC DNA]</scope>
</reference>
<keyword evidence="2" id="KW-0853">WD repeat</keyword>
<dbReference type="InterPro" id="IPR050630">
    <property type="entry name" value="WD_repeat_EMAP"/>
</dbReference>
<evidence type="ECO:0000313" key="6">
    <source>
        <dbReference type="Proteomes" id="UP000472264"/>
    </source>
</evidence>